<feature type="transmembrane region" description="Helical" evidence="1">
    <location>
        <begin position="156"/>
        <end position="178"/>
    </location>
</feature>
<name>A0A1H5YHH7_9PROT</name>
<sequence>MVRQIIQPGIAVFILVMAALYTSTVGAHGKVAMEDDNCMRRIGENMIHLSTYQPQIDKEGHYCTDIPKAGNAILVIDLVDPELRDMPVGVKIIKGSNAAEGEAITSLRPALYEDGVISTQNVLDQGKYLVLITAEGLPPLSYEYHLRVEMVNYANVFRATVGPAVGLLLATILVYKLLRSRRFKNWLASRRAKPS</sequence>
<dbReference type="AlphaFoldDB" id="A0A1H5YHH7"/>
<accession>A0A1H5YHH7</accession>
<keyword evidence="1" id="KW-0472">Membrane</keyword>
<dbReference type="OrthoDB" id="9792004at2"/>
<dbReference type="EMBL" id="FNUX01000057">
    <property type="protein sequence ID" value="SEG23140.1"/>
    <property type="molecule type" value="Genomic_DNA"/>
</dbReference>
<keyword evidence="1" id="KW-1133">Transmembrane helix</keyword>
<gene>
    <name evidence="2" type="ORF">SAMN05216334_1575</name>
</gene>
<organism evidence="2 3">
    <name type="scientific">Nitrosomonas ureae</name>
    <dbReference type="NCBI Taxonomy" id="44577"/>
    <lineage>
        <taxon>Bacteria</taxon>
        <taxon>Pseudomonadati</taxon>
        <taxon>Pseudomonadota</taxon>
        <taxon>Betaproteobacteria</taxon>
        <taxon>Nitrosomonadales</taxon>
        <taxon>Nitrosomonadaceae</taxon>
        <taxon>Nitrosomonas</taxon>
    </lineage>
</organism>
<dbReference type="Proteomes" id="UP000236753">
    <property type="component" value="Unassembled WGS sequence"/>
</dbReference>
<proteinExistence type="predicted"/>
<reference evidence="2 3" key="1">
    <citation type="submission" date="2016-10" db="EMBL/GenBank/DDBJ databases">
        <authorList>
            <person name="de Groot N.N."/>
        </authorList>
    </citation>
    <scope>NUCLEOTIDE SEQUENCE [LARGE SCALE GENOMIC DNA]</scope>
    <source>
        <strain evidence="2 3">Nm13</strain>
    </source>
</reference>
<evidence type="ECO:0000313" key="2">
    <source>
        <dbReference type="EMBL" id="SEG23140.1"/>
    </source>
</evidence>
<dbReference type="RefSeq" id="WP_103967712.1">
    <property type="nucleotide sequence ID" value="NZ_FNUX01000057.1"/>
</dbReference>
<keyword evidence="1" id="KW-0812">Transmembrane</keyword>
<evidence type="ECO:0000256" key="1">
    <source>
        <dbReference type="SAM" id="Phobius"/>
    </source>
</evidence>
<protein>
    <submittedName>
        <fullName evidence="2">Uncharacterized protein</fullName>
    </submittedName>
</protein>
<evidence type="ECO:0000313" key="3">
    <source>
        <dbReference type="Proteomes" id="UP000236753"/>
    </source>
</evidence>